<dbReference type="PANTHER" id="PTHR30346">
    <property type="entry name" value="TRANSCRIPTIONAL DUAL REGULATOR HCAR-RELATED"/>
    <property type="match status" value="1"/>
</dbReference>
<dbReference type="Pfam" id="PF03466">
    <property type="entry name" value="LysR_substrate"/>
    <property type="match status" value="1"/>
</dbReference>
<dbReference type="InterPro" id="IPR000847">
    <property type="entry name" value="LysR_HTH_N"/>
</dbReference>
<evidence type="ECO:0000313" key="7">
    <source>
        <dbReference type="Proteomes" id="UP000319722"/>
    </source>
</evidence>
<feature type="domain" description="HTH lysR-type" evidence="5">
    <location>
        <begin position="12"/>
        <end position="69"/>
    </location>
</feature>
<dbReference type="PRINTS" id="PR00039">
    <property type="entry name" value="HTHLYSR"/>
</dbReference>
<dbReference type="SUPFAM" id="SSF46785">
    <property type="entry name" value="Winged helix' DNA-binding domain"/>
    <property type="match status" value="1"/>
</dbReference>
<evidence type="ECO:0000256" key="4">
    <source>
        <dbReference type="ARBA" id="ARBA00023163"/>
    </source>
</evidence>
<evidence type="ECO:0000313" key="6">
    <source>
        <dbReference type="EMBL" id="TWD76166.1"/>
    </source>
</evidence>
<evidence type="ECO:0000256" key="2">
    <source>
        <dbReference type="ARBA" id="ARBA00023015"/>
    </source>
</evidence>
<dbReference type="GO" id="GO:0003677">
    <property type="term" value="F:DNA binding"/>
    <property type="evidence" value="ECO:0007669"/>
    <property type="project" value="UniProtKB-KW"/>
</dbReference>
<keyword evidence="4" id="KW-0804">Transcription</keyword>
<gene>
    <name evidence="6" type="ORF">FB547_11348</name>
</gene>
<dbReference type="AlphaFoldDB" id="A0A561BB69"/>
<dbReference type="SUPFAM" id="SSF53850">
    <property type="entry name" value="Periplasmic binding protein-like II"/>
    <property type="match status" value="1"/>
</dbReference>
<dbReference type="PROSITE" id="PS50931">
    <property type="entry name" value="HTH_LYSR"/>
    <property type="match status" value="1"/>
</dbReference>
<dbReference type="InterPro" id="IPR005119">
    <property type="entry name" value="LysR_subst-bd"/>
</dbReference>
<keyword evidence="2" id="KW-0805">Transcription regulation</keyword>
<dbReference type="PANTHER" id="PTHR30346:SF28">
    <property type="entry name" value="HTH-TYPE TRANSCRIPTIONAL REGULATOR CYNR"/>
    <property type="match status" value="1"/>
</dbReference>
<accession>A0A561BB69</accession>
<dbReference type="InterPro" id="IPR036390">
    <property type="entry name" value="WH_DNA-bd_sf"/>
</dbReference>
<dbReference type="Gene3D" id="1.10.10.10">
    <property type="entry name" value="Winged helix-like DNA-binding domain superfamily/Winged helix DNA-binding domain"/>
    <property type="match status" value="1"/>
</dbReference>
<dbReference type="GO" id="GO:0032993">
    <property type="term" value="C:protein-DNA complex"/>
    <property type="evidence" value="ECO:0007669"/>
    <property type="project" value="TreeGrafter"/>
</dbReference>
<evidence type="ECO:0000256" key="1">
    <source>
        <dbReference type="ARBA" id="ARBA00009437"/>
    </source>
</evidence>
<comment type="similarity">
    <text evidence="1">Belongs to the LysR transcriptional regulatory family.</text>
</comment>
<dbReference type="Gene3D" id="3.40.190.290">
    <property type="match status" value="1"/>
</dbReference>
<dbReference type="CDD" id="cd05466">
    <property type="entry name" value="PBP2_LTTR_substrate"/>
    <property type="match status" value="1"/>
</dbReference>
<dbReference type="RefSeq" id="WP_261380430.1">
    <property type="nucleotide sequence ID" value="NZ_VIVL01000013.1"/>
</dbReference>
<protein>
    <submittedName>
        <fullName evidence="6">LysR family cyn operon transcriptional activator</fullName>
    </submittedName>
</protein>
<name>A0A561BB69_9BURK</name>
<evidence type="ECO:0000259" key="5">
    <source>
        <dbReference type="PROSITE" id="PS50931"/>
    </source>
</evidence>
<proteinExistence type="inferred from homology"/>
<evidence type="ECO:0000256" key="3">
    <source>
        <dbReference type="ARBA" id="ARBA00023125"/>
    </source>
</evidence>
<sequence>MSRRARDPLELVSLRQLRYFNAVIRADSFGKAASECSISQPALSEQIAAFESALGLRLFDRVGRRAIPTQQALQLHRRITATMGDLQAALRAASDRSAAVSGTVRIGLVQSYGSCWVAPVVRAAQARWPDLSISMSRRTVSALAEGVARGDLDFAVTFDASDRPDMDVQPCFAEPYVAVRSGRRRRPMALAELAGEPLALLPPEYAMRRRIDSLFAAQGLRPQVRFESDAQEDLVHAVRHRGMTAVVNAATALSLDVRGAVAIDDPTLARTACLIRSLNRYHTRAAVCLWDAMHAAADGLAARIKAGLPG</sequence>
<dbReference type="GO" id="GO:0003700">
    <property type="term" value="F:DNA-binding transcription factor activity"/>
    <property type="evidence" value="ECO:0007669"/>
    <property type="project" value="InterPro"/>
</dbReference>
<reference evidence="6 7" key="1">
    <citation type="submission" date="2019-06" db="EMBL/GenBank/DDBJ databases">
        <title>Sorghum-associated microbial communities from plants grown in Nebraska, USA.</title>
        <authorList>
            <person name="Schachtman D."/>
        </authorList>
    </citation>
    <scope>NUCLEOTIDE SEQUENCE [LARGE SCALE GENOMIC DNA]</scope>
    <source>
        <strain evidence="6 7">T529</strain>
    </source>
</reference>
<comment type="caution">
    <text evidence="6">The sequence shown here is derived from an EMBL/GenBank/DDBJ whole genome shotgun (WGS) entry which is preliminary data.</text>
</comment>
<dbReference type="Pfam" id="PF00126">
    <property type="entry name" value="HTH_1"/>
    <property type="match status" value="1"/>
</dbReference>
<organism evidence="6 7">
    <name type="scientific">Variovorax beijingensis</name>
    <dbReference type="NCBI Taxonomy" id="2496117"/>
    <lineage>
        <taxon>Bacteria</taxon>
        <taxon>Pseudomonadati</taxon>
        <taxon>Pseudomonadota</taxon>
        <taxon>Betaproteobacteria</taxon>
        <taxon>Burkholderiales</taxon>
        <taxon>Comamonadaceae</taxon>
        <taxon>Variovorax</taxon>
    </lineage>
</organism>
<dbReference type="Proteomes" id="UP000319722">
    <property type="component" value="Unassembled WGS sequence"/>
</dbReference>
<dbReference type="EMBL" id="VIVL01000013">
    <property type="protein sequence ID" value="TWD76166.1"/>
    <property type="molecule type" value="Genomic_DNA"/>
</dbReference>
<keyword evidence="3" id="KW-0238">DNA-binding</keyword>
<dbReference type="InterPro" id="IPR036388">
    <property type="entry name" value="WH-like_DNA-bd_sf"/>
</dbReference>